<evidence type="ECO:0000313" key="4">
    <source>
        <dbReference type="Proteomes" id="UP001497522"/>
    </source>
</evidence>
<keyword evidence="2" id="KW-0472">Membrane</keyword>
<evidence type="ECO:0000256" key="1">
    <source>
        <dbReference type="SAM" id="MobiDB-lite"/>
    </source>
</evidence>
<feature type="transmembrane region" description="Helical" evidence="2">
    <location>
        <begin position="33"/>
        <end position="55"/>
    </location>
</feature>
<name>A0ABP1BCV1_9BRYO</name>
<keyword evidence="2" id="KW-1133">Transmembrane helix</keyword>
<proteinExistence type="predicted"/>
<protein>
    <submittedName>
        <fullName evidence="3">Uncharacterized protein</fullName>
    </submittedName>
</protein>
<keyword evidence="4" id="KW-1185">Reference proteome</keyword>
<feature type="region of interest" description="Disordered" evidence="1">
    <location>
        <begin position="105"/>
        <end position="131"/>
    </location>
</feature>
<accession>A0ABP1BCV1</accession>
<dbReference type="Proteomes" id="UP001497522">
    <property type="component" value="Chromosome 3"/>
</dbReference>
<feature type="transmembrane region" description="Helical" evidence="2">
    <location>
        <begin position="7"/>
        <end position="27"/>
    </location>
</feature>
<reference evidence="3" key="1">
    <citation type="submission" date="2024-03" db="EMBL/GenBank/DDBJ databases">
        <authorList>
            <consortium name="ELIXIR-Norway"/>
            <consortium name="Elixir Norway"/>
        </authorList>
    </citation>
    <scope>NUCLEOTIDE SEQUENCE</scope>
</reference>
<gene>
    <name evidence="3" type="ORF">CSSPJE1EN2_LOCUS15655</name>
</gene>
<evidence type="ECO:0000313" key="3">
    <source>
        <dbReference type="EMBL" id="CAK9873085.1"/>
    </source>
</evidence>
<sequence length="131" mass="14065">MEVILVCFLYSFGFVPLKVVLLVLLQVELMGMAILIVWAMEWTLLLLAPLFSTLVSAVERASSQCALTHSVLAESWKDYSQQSCCDGSNGNGACALTGGDQKFSGIPSSPWKEDSSLEDGNEEAGGRDATV</sequence>
<organism evidence="3 4">
    <name type="scientific">Sphagnum jensenii</name>
    <dbReference type="NCBI Taxonomy" id="128206"/>
    <lineage>
        <taxon>Eukaryota</taxon>
        <taxon>Viridiplantae</taxon>
        <taxon>Streptophyta</taxon>
        <taxon>Embryophyta</taxon>
        <taxon>Bryophyta</taxon>
        <taxon>Sphagnophytina</taxon>
        <taxon>Sphagnopsida</taxon>
        <taxon>Sphagnales</taxon>
        <taxon>Sphagnaceae</taxon>
        <taxon>Sphagnum</taxon>
    </lineage>
</organism>
<evidence type="ECO:0000256" key="2">
    <source>
        <dbReference type="SAM" id="Phobius"/>
    </source>
</evidence>
<dbReference type="EMBL" id="OZ023704">
    <property type="protein sequence ID" value="CAK9873085.1"/>
    <property type="molecule type" value="Genomic_DNA"/>
</dbReference>
<keyword evidence="2" id="KW-0812">Transmembrane</keyword>